<dbReference type="EMBL" id="JARIHO010000031">
    <property type="protein sequence ID" value="KAJ7336166.1"/>
    <property type="molecule type" value="Genomic_DNA"/>
</dbReference>
<comment type="caution">
    <text evidence="2">The sequence shown here is derived from an EMBL/GenBank/DDBJ whole genome shotgun (WGS) entry which is preliminary data.</text>
</comment>
<evidence type="ECO:0000313" key="3">
    <source>
        <dbReference type="Proteomes" id="UP001218218"/>
    </source>
</evidence>
<dbReference type="Proteomes" id="UP001218218">
    <property type="component" value="Unassembled WGS sequence"/>
</dbReference>
<organism evidence="2 3">
    <name type="scientific">Mycena albidolilacea</name>
    <dbReference type="NCBI Taxonomy" id="1033008"/>
    <lineage>
        <taxon>Eukaryota</taxon>
        <taxon>Fungi</taxon>
        <taxon>Dikarya</taxon>
        <taxon>Basidiomycota</taxon>
        <taxon>Agaricomycotina</taxon>
        <taxon>Agaricomycetes</taxon>
        <taxon>Agaricomycetidae</taxon>
        <taxon>Agaricales</taxon>
        <taxon>Marasmiineae</taxon>
        <taxon>Mycenaceae</taxon>
        <taxon>Mycena</taxon>
    </lineage>
</organism>
<feature type="domain" description="Protein kinase" evidence="1">
    <location>
        <begin position="1"/>
        <end position="145"/>
    </location>
</feature>
<evidence type="ECO:0000313" key="2">
    <source>
        <dbReference type="EMBL" id="KAJ7336166.1"/>
    </source>
</evidence>
<keyword evidence="3" id="KW-1185">Reference proteome</keyword>
<gene>
    <name evidence="2" type="ORF">DFH08DRAFT_965065</name>
</gene>
<dbReference type="GO" id="GO:0004672">
    <property type="term" value="F:protein kinase activity"/>
    <property type="evidence" value="ECO:0007669"/>
    <property type="project" value="InterPro"/>
</dbReference>
<proteinExistence type="predicted"/>
<accession>A0AAD6ZRR9</accession>
<dbReference type="InterPro" id="IPR011009">
    <property type="entry name" value="Kinase-like_dom_sf"/>
</dbReference>
<protein>
    <recommendedName>
        <fullName evidence="1">Protein kinase domain-containing protein</fullName>
    </recommendedName>
</protein>
<dbReference type="InterPro" id="IPR000719">
    <property type="entry name" value="Prot_kinase_dom"/>
</dbReference>
<reference evidence="2" key="1">
    <citation type="submission" date="2023-03" db="EMBL/GenBank/DDBJ databases">
        <title>Massive genome expansion in bonnet fungi (Mycena s.s.) driven by repeated elements and novel gene families across ecological guilds.</title>
        <authorList>
            <consortium name="Lawrence Berkeley National Laboratory"/>
            <person name="Harder C.B."/>
            <person name="Miyauchi S."/>
            <person name="Viragh M."/>
            <person name="Kuo A."/>
            <person name="Thoen E."/>
            <person name="Andreopoulos B."/>
            <person name="Lu D."/>
            <person name="Skrede I."/>
            <person name="Drula E."/>
            <person name="Henrissat B."/>
            <person name="Morin E."/>
            <person name="Kohler A."/>
            <person name="Barry K."/>
            <person name="LaButti K."/>
            <person name="Morin E."/>
            <person name="Salamov A."/>
            <person name="Lipzen A."/>
            <person name="Mereny Z."/>
            <person name="Hegedus B."/>
            <person name="Baldrian P."/>
            <person name="Stursova M."/>
            <person name="Weitz H."/>
            <person name="Taylor A."/>
            <person name="Grigoriev I.V."/>
            <person name="Nagy L.G."/>
            <person name="Martin F."/>
            <person name="Kauserud H."/>
        </authorList>
    </citation>
    <scope>NUCLEOTIDE SEQUENCE</scope>
    <source>
        <strain evidence="2">CBHHK002</strain>
    </source>
</reference>
<dbReference type="AlphaFoldDB" id="A0AAD6ZRR9"/>
<dbReference type="Gene3D" id="1.10.510.10">
    <property type="entry name" value="Transferase(Phosphotransferase) domain 1"/>
    <property type="match status" value="1"/>
</dbReference>
<dbReference type="PROSITE" id="PS50011">
    <property type="entry name" value="PROTEIN_KINASE_DOM"/>
    <property type="match status" value="1"/>
</dbReference>
<dbReference type="GO" id="GO:0005524">
    <property type="term" value="F:ATP binding"/>
    <property type="evidence" value="ECO:0007669"/>
    <property type="project" value="InterPro"/>
</dbReference>
<name>A0AAD6ZRR9_9AGAR</name>
<sequence>MATTTLSNSARILRYRSATPVHALYVTINRYLHSQGVAHRAIKPENLLFDAKGHPEVSEIFHNFGGKEGGLNVPHLTSRIGNYDAATMYCLPLLLHKDRTLLRDGRPTGLKIYAFFSKEAFHGVVSAVWDAFWRFPRSTIQINLK</sequence>
<dbReference type="SUPFAM" id="SSF56112">
    <property type="entry name" value="Protein kinase-like (PK-like)"/>
    <property type="match status" value="1"/>
</dbReference>
<evidence type="ECO:0000259" key="1">
    <source>
        <dbReference type="PROSITE" id="PS50011"/>
    </source>
</evidence>